<reference evidence="8 9" key="1">
    <citation type="submission" date="2017-12" db="EMBL/GenBank/DDBJ databases">
        <title>Genome Sequence of a Multidrug-Resistant Candida haemulonii Isolate from a Patient with Chronic Leg Ulcers in Israel.</title>
        <authorList>
            <person name="Chow N.A."/>
            <person name="Gade L."/>
            <person name="Batra D."/>
            <person name="Rowe L.A."/>
            <person name="Ben-Ami R."/>
            <person name="Loparev V.N."/>
            <person name="Litvintseva A.P."/>
        </authorList>
    </citation>
    <scope>NUCLEOTIDE SEQUENCE [LARGE SCALE GENOMIC DNA]</scope>
    <source>
        <strain evidence="8 9">B11899</strain>
    </source>
</reference>
<evidence type="ECO:0000256" key="2">
    <source>
        <dbReference type="ARBA" id="ARBA00022729"/>
    </source>
</evidence>
<feature type="signal peptide" evidence="6">
    <location>
        <begin position="1"/>
        <end position="19"/>
    </location>
</feature>
<sequence length="625" mass="72004">MARILLVTFLVSLLATVFAEDFVSRIRETQTLLRSIGPTVQVLDEFDKLISDLQSSSDKVSEKTLATALYNRALVEMSLNKMNSAIDDLEAVFALDPDLKPAKNTYKEIMVKRGDFAAARTVLDGKSDGELVAQMEKWEKAFDKLKGILGGETKKYDAEECLKVVDETLQPLTPENPTVFELHLICSKKKAAESLEKDKASAEDAFTGMLIDYSNLLKKAPQKDLGRYNEFAKYLFFTQSNYQDAWNAVKNCLRIDNENKQCGSLSKAFARLQGFLKSLEEYSILDGYLYPVSDEFSDLSDEKYQTFSFDWKQIHDFLNKDPIKAPKRELKNVPSSVKNNFDYLVWMANGFADEELGNEKLFMSLKFYRDLTRLRCEAALYSEKSTDCKLYCDGAVEDAGSPFFPKHAARIDEELKKKNYAEAQKLLSQFSKHVGKTDAFRKRWSIIEKIQQKQQRQQQAKFHKEQQRQQQQQQHWYRQQQQQQQQQQRMQSDPSKDYYKVLDISRDADDKTIKKAYRTQTLKYHPDKYKGEDLDEKGVEQKMQEINEAYEVLSDKESREQYDQGRSGHSQGPNRGGSRGFNFQGGPNFGFDFNFGNSGFNFGNGGFKFGGNGFQQGKQRKKRRQ</sequence>
<comment type="caution">
    <text evidence="8">The sequence shown here is derived from an EMBL/GenBank/DDBJ whole genome shotgun (WGS) entry which is preliminary data.</text>
</comment>
<dbReference type="PROSITE" id="PS50076">
    <property type="entry name" value="DNAJ_2"/>
    <property type="match status" value="1"/>
</dbReference>
<feature type="chain" id="PRO_5016084920" description="J domain-containing protein" evidence="6">
    <location>
        <begin position="20"/>
        <end position="625"/>
    </location>
</feature>
<dbReference type="Gene3D" id="1.10.287.110">
    <property type="entry name" value="DnaJ domain"/>
    <property type="match status" value="1"/>
</dbReference>
<dbReference type="Gene3D" id="1.25.40.10">
    <property type="entry name" value="Tetratricopeptide repeat domain"/>
    <property type="match status" value="1"/>
</dbReference>
<dbReference type="RefSeq" id="XP_025342510.1">
    <property type="nucleotide sequence ID" value="XM_025484295.1"/>
</dbReference>
<dbReference type="PANTHER" id="PTHR44140:SF2">
    <property type="entry name" value="LD25575P"/>
    <property type="match status" value="1"/>
</dbReference>
<dbReference type="Proteomes" id="UP000244309">
    <property type="component" value="Unassembled WGS sequence"/>
</dbReference>
<dbReference type="InterPro" id="IPR051727">
    <property type="entry name" value="DnaJ_C3_Co-chaperones"/>
</dbReference>
<dbReference type="VEuPathDB" id="FungiDB:CXQ85_000552"/>
<dbReference type="SMART" id="SM00028">
    <property type="entry name" value="TPR"/>
    <property type="match status" value="1"/>
</dbReference>
<evidence type="ECO:0000259" key="7">
    <source>
        <dbReference type="PROSITE" id="PS50076"/>
    </source>
</evidence>
<dbReference type="GeneID" id="37005885"/>
<feature type="compositionally biased region" description="Low complexity" evidence="5">
    <location>
        <begin position="468"/>
        <end position="491"/>
    </location>
</feature>
<dbReference type="CDD" id="cd06257">
    <property type="entry name" value="DnaJ"/>
    <property type="match status" value="1"/>
</dbReference>
<feature type="repeat" description="TPR" evidence="4">
    <location>
        <begin position="66"/>
        <end position="99"/>
    </location>
</feature>
<evidence type="ECO:0000313" key="9">
    <source>
        <dbReference type="Proteomes" id="UP000244309"/>
    </source>
</evidence>
<keyword evidence="4" id="KW-0802">TPR repeat</keyword>
<dbReference type="Pfam" id="PF00226">
    <property type="entry name" value="DnaJ"/>
    <property type="match status" value="1"/>
</dbReference>
<feature type="domain" description="J" evidence="7">
    <location>
        <begin position="497"/>
        <end position="566"/>
    </location>
</feature>
<organism evidence="8 9">
    <name type="scientific">Candidozyma haemuli</name>
    <dbReference type="NCBI Taxonomy" id="45357"/>
    <lineage>
        <taxon>Eukaryota</taxon>
        <taxon>Fungi</taxon>
        <taxon>Dikarya</taxon>
        <taxon>Ascomycota</taxon>
        <taxon>Saccharomycotina</taxon>
        <taxon>Pichiomycetes</taxon>
        <taxon>Metschnikowiaceae</taxon>
        <taxon>Candidozyma</taxon>
    </lineage>
</organism>
<evidence type="ECO:0000313" key="8">
    <source>
        <dbReference type="EMBL" id="PVH21570.1"/>
    </source>
</evidence>
<evidence type="ECO:0000256" key="1">
    <source>
        <dbReference type="ARBA" id="ARBA00004240"/>
    </source>
</evidence>
<dbReference type="GO" id="GO:0051787">
    <property type="term" value="F:misfolded protein binding"/>
    <property type="evidence" value="ECO:0007669"/>
    <property type="project" value="TreeGrafter"/>
</dbReference>
<dbReference type="GO" id="GO:0051087">
    <property type="term" value="F:protein-folding chaperone binding"/>
    <property type="evidence" value="ECO:0007669"/>
    <property type="project" value="TreeGrafter"/>
</dbReference>
<dbReference type="InterPro" id="IPR019734">
    <property type="entry name" value="TPR_rpt"/>
</dbReference>
<evidence type="ECO:0000256" key="6">
    <source>
        <dbReference type="SAM" id="SignalP"/>
    </source>
</evidence>
<evidence type="ECO:0000256" key="5">
    <source>
        <dbReference type="SAM" id="MobiDB-lite"/>
    </source>
</evidence>
<dbReference type="InterPro" id="IPR011990">
    <property type="entry name" value="TPR-like_helical_dom_sf"/>
</dbReference>
<dbReference type="PRINTS" id="PR00625">
    <property type="entry name" value="JDOMAIN"/>
</dbReference>
<keyword evidence="2 6" id="KW-0732">Signal</keyword>
<feature type="region of interest" description="Disordered" evidence="5">
    <location>
        <begin position="606"/>
        <end position="625"/>
    </location>
</feature>
<dbReference type="OrthoDB" id="1726119at2759"/>
<keyword evidence="3" id="KW-0256">Endoplasmic reticulum</keyword>
<dbReference type="PANTHER" id="PTHR44140">
    <property type="entry name" value="LD25575P"/>
    <property type="match status" value="1"/>
</dbReference>
<feature type="region of interest" description="Disordered" evidence="5">
    <location>
        <begin position="455"/>
        <end position="495"/>
    </location>
</feature>
<keyword evidence="9" id="KW-1185">Reference proteome</keyword>
<evidence type="ECO:0000256" key="4">
    <source>
        <dbReference type="PROSITE-ProRule" id="PRU00339"/>
    </source>
</evidence>
<feature type="compositionally biased region" description="Basic and acidic residues" evidence="5">
    <location>
        <begin position="553"/>
        <end position="563"/>
    </location>
</feature>
<dbReference type="SUPFAM" id="SSF46565">
    <property type="entry name" value="Chaperone J-domain"/>
    <property type="match status" value="1"/>
</dbReference>
<dbReference type="AlphaFoldDB" id="A0A2V1AU09"/>
<dbReference type="PROSITE" id="PS50005">
    <property type="entry name" value="TPR"/>
    <property type="match status" value="1"/>
</dbReference>
<gene>
    <name evidence="8" type="ORF">CXQ85_000552</name>
</gene>
<dbReference type="SUPFAM" id="SSF48452">
    <property type="entry name" value="TPR-like"/>
    <property type="match status" value="1"/>
</dbReference>
<proteinExistence type="predicted"/>
<feature type="region of interest" description="Disordered" evidence="5">
    <location>
        <begin position="552"/>
        <end position="584"/>
    </location>
</feature>
<dbReference type="InterPro" id="IPR001623">
    <property type="entry name" value="DnaJ_domain"/>
</dbReference>
<dbReference type="EMBL" id="PKFO01000005">
    <property type="protein sequence ID" value="PVH21570.1"/>
    <property type="molecule type" value="Genomic_DNA"/>
</dbReference>
<dbReference type="STRING" id="45357.A0A2V1AU09"/>
<dbReference type="SMART" id="SM00271">
    <property type="entry name" value="DnaJ"/>
    <property type="match status" value="1"/>
</dbReference>
<comment type="subcellular location">
    <subcellularLocation>
        <location evidence="1">Endoplasmic reticulum</location>
    </subcellularLocation>
</comment>
<dbReference type="GO" id="GO:0005783">
    <property type="term" value="C:endoplasmic reticulum"/>
    <property type="evidence" value="ECO:0007669"/>
    <property type="project" value="UniProtKB-SubCell"/>
</dbReference>
<name>A0A2V1AU09_9ASCO</name>
<evidence type="ECO:0000256" key="3">
    <source>
        <dbReference type="ARBA" id="ARBA00022824"/>
    </source>
</evidence>
<dbReference type="InterPro" id="IPR036869">
    <property type="entry name" value="J_dom_sf"/>
</dbReference>
<accession>A0A2V1AU09</accession>
<dbReference type="GO" id="GO:0034975">
    <property type="term" value="P:protein folding in endoplasmic reticulum"/>
    <property type="evidence" value="ECO:0007669"/>
    <property type="project" value="TreeGrafter"/>
</dbReference>
<protein>
    <recommendedName>
        <fullName evidence="7">J domain-containing protein</fullName>
    </recommendedName>
</protein>